<sequence>MRGNLCLEEFHFCDREKSPEFSAAETQGFAPYESLITPPPSARRSLRIAPQGGARAFHGGLCRNSEEFRKNHFVEQARILPGNSKEKRKGFRFSPNKTNFSDPTKVRIF</sequence>
<comment type="caution">
    <text evidence="1">The sequence shown here is derived from an EMBL/GenBank/DDBJ whole genome shotgun (WGS) entry which is preliminary data.</text>
</comment>
<gene>
    <name evidence="2" type="ORF">CH376_04505</name>
    <name evidence="1" type="ORF">CH380_07620</name>
</gene>
<dbReference type="Proteomes" id="UP000232149">
    <property type="component" value="Unassembled WGS sequence"/>
</dbReference>
<evidence type="ECO:0000313" key="2">
    <source>
        <dbReference type="EMBL" id="PJZ63115.1"/>
    </source>
</evidence>
<dbReference type="EMBL" id="NPDV01000005">
    <property type="protein sequence ID" value="PJZ53867.1"/>
    <property type="molecule type" value="Genomic_DNA"/>
</dbReference>
<protein>
    <submittedName>
        <fullName evidence="1">Uncharacterized protein</fullName>
    </submittedName>
</protein>
<name>A0A2M9YQR1_9LEPT</name>
<evidence type="ECO:0000313" key="4">
    <source>
        <dbReference type="Proteomes" id="UP000232188"/>
    </source>
</evidence>
<keyword evidence="3" id="KW-1185">Reference proteome</keyword>
<dbReference type="EMBL" id="NPDU01000008">
    <property type="protein sequence ID" value="PJZ63115.1"/>
    <property type="molecule type" value="Genomic_DNA"/>
</dbReference>
<evidence type="ECO:0000313" key="1">
    <source>
        <dbReference type="EMBL" id="PJZ53867.1"/>
    </source>
</evidence>
<reference evidence="3 4" key="1">
    <citation type="submission" date="2017-07" db="EMBL/GenBank/DDBJ databases">
        <title>Leptospira spp. isolated from tropical soils.</title>
        <authorList>
            <person name="Thibeaux R."/>
            <person name="Iraola G."/>
            <person name="Ferres I."/>
            <person name="Bierque E."/>
            <person name="Girault D."/>
            <person name="Soupe-Gilbert M.-E."/>
            <person name="Picardeau M."/>
            <person name="Goarant C."/>
        </authorList>
    </citation>
    <scope>NUCLEOTIDE SEQUENCE [LARGE SCALE GENOMIC DNA]</scope>
    <source>
        <strain evidence="1 4">FH2-B-C1</strain>
        <strain evidence="2 3">FH2-B-D1</strain>
    </source>
</reference>
<dbReference type="Proteomes" id="UP000232188">
    <property type="component" value="Unassembled WGS sequence"/>
</dbReference>
<dbReference type="AlphaFoldDB" id="A0A2M9YQR1"/>
<organism evidence="1 4">
    <name type="scientific">Leptospira adleri</name>
    <dbReference type="NCBI Taxonomy" id="2023186"/>
    <lineage>
        <taxon>Bacteria</taxon>
        <taxon>Pseudomonadati</taxon>
        <taxon>Spirochaetota</taxon>
        <taxon>Spirochaetia</taxon>
        <taxon>Leptospirales</taxon>
        <taxon>Leptospiraceae</taxon>
        <taxon>Leptospira</taxon>
    </lineage>
</organism>
<proteinExistence type="predicted"/>
<evidence type="ECO:0000313" key="3">
    <source>
        <dbReference type="Proteomes" id="UP000232149"/>
    </source>
</evidence>
<accession>A0A2M9YQR1</accession>